<sequence length="122" mass="13424">MNKMHRALQILNPSPELSGEYTCTVSTYEQEASQSKKMVIYGECHANSLRGWVTLSPCVETLPAARVRNHFSPPPAPPPVPGARPDISGSPWVGPEGLKDINKEKQRLIRNGSENAGNVRYN</sequence>
<organism evidence="2">
    <name type="scientific">Menopon gallinae</name>
    <name type="common">poultry shaft louse</name>
    <dbReference type="NCBI Taxonomy" id="328185"/>
    <lineage>
        <taxon>Eukaryota</taxon>
        <taxon>Metazoa</taxon>
        <taxon>Ecdysozoa</taxon>
        <taxon>Arthropoda</taxon>
        <taxon>Hexapoda</taxon>
        <taxon>Insecta</taxon>
        <taxon>Pterygota</taxon>
        <taxon>Neoptera</taxon>
        <taxon>Paraneoptera</taxon>
        <taxon>Psocodea</taxon>
        <taxon>Troctomorpha</taxon>
        <taxon>Phthiraptera</taxon>
        <taxon>Amblycera</taxon>
        <taxon>Menoponidae</taxon>
        <taxon>Menopon</taxon>
    </lineage>
</organism>
<evidence type="ECO:0000256" key="1">
    <source>
        <dbReference type="SAM" id="MobiDB-lite"/>
    </source>
</evidence>
<protein>
    <submittedName>
        <fullName evidence="2">Uncharacterized protein</fullName>
    </submittedName>
</protein>
<comment type="caution">
    <text evidence="2">The sequence shown here is derived from an EMBL/GenBank/DDBJ whole genome shotgun (WGS) entry which is preliminary data.</text>
</comment>
<feature type="compositionally biased region" description="Pro residues" evidence="1">
    <location>
        <begin position="72"/>
        <end position="82"/>
    </location>
</feature>
<gene>
    <name evidence="2" type="ORF">PYX00_006425</name>
</gene>
<name>A0AAW2HW63_9NEOP</name>
<accession>A0AAW2HW63</accession>
<dbReference type="EMBL" id="JARGDH010000003">
    <property type="protein sequence ID" value="KAL0273846.1"/>
    <property type="molecule type" value="Genomic_DNA"/>
</dbReference>
<reference evidence="2" key="1">
    <citation type="journal article" date="2024" name="Gigascience">
        <title>Chromosome-level genome of the poultry shaft louse Menopon gallinae provides insight into the host-switching and adaptive evolution of parasitic lice.</title>
        <authorList>
            <person name="Xu Y."/>
            <person name="Ma L."/>
            <person name="Liu S."/>
            <person name="Liang Y."/>
            <person name="Liu Q."/>
            <person name="He Z."/>
            <person name="Tian L."/>
            <person name="Duan Y."/>
            <person name="Cai W."/>
            <person name="Li H."/>
            <person name="Song F."/>
        </authorList>
    </citation>
    <scope>NUCLEOTIDE SEQUENCE</scope>
    <source>
        <strain evidence="2">Cailab_2023a</strain>
    </source>
</reference>
<feature type="region of interest" description="Disordered" evidence="1">
    <location>
        <begin position="70"/>
        <end position="98"/>
    </location>
</feature>
<dbReference type="AlphaFoldDB" id="A0AAW2HW63"/>
<evidence type="ECO:0000313" key="2">
    <source>
        <dbReference type="EMBL" id="KAL0273846.1"/>
    </source>
</evidence>
<proteinExistence type="predicted"/>